<keyword evidence="2" id="KW-1185">Reference proteome</keyword>
<dbReference type="Proteomes" id="UP000323506">
    <property type="component" value="Chromosome A07"/>
</dbReference>
<sequence>MNLREEREIGKRVSWPSLMSSLKQAYSVICSDQSTIPNWKVVGYYYAVLCSEREGGGCIKNKK</sequence>
<evidence type="ECO:0000313" key="2">
    <source>
        <dbReference type="Proteomes" id="UP000323506"/>
    </source>
</evidence>
<proteinExistence type="predicted"/>
<gene>
    <name evidence="1" type="ORF">ES288_A07G150600v1</name>
</gene>
<reference evidence="1 2" key="1">
    <citation type="submission" date="2019-06" db="EMBL/GenBank/DDBJ databases">
        <title>WGS assembly of Gossypium darwinii.</title>
        <authorList>
            <person name="Chen Z.J."/>
            <person name="Sreedasyam A."/>
            <person name="Ando A."/>
            <person name="Song Q."/>
            <person name="De L."/>
            <person name="Hulse-Kemp A."/>
            <person name="Ding M."/>
            <person name="Ye W."/>
            <person name="Kirkbride R."/>
            <person name="Jenkins J."/>
            <person name="Plott C."/>
            <person name="Lovell J."/>
            <person name="Lin Y.-M."/>
            <person name="Vaughn R."/>
            <person name="Liu B."/>
            <person name="Li W."/>
            <person name="Simpson S."/>
            <person name="Scheffler B."/>
            <person name="Saski C."/>
            <person name="Grover C."/>
            <person name="Hu G."/>
            <person name="Conover J."/>
            <person name="Carlson J."/>
            <person name="Shu S."/>
            <person name="Boston L."/>
            <person name="Williams M."/>
            <person name="Peterson D."/>
            <person name="Mcgee K."/>
            <person name="Jones D."/>
            <person name="Wendel J."/>
            <person name="Stelly D."/>
            <person name="Grimwood J."/>
            <person name="Schmutz J."/>
        </authorList>
    </citation>
    <scope>NUCLEOTIDE SEQUENCE [LARGE SCALE GENOMIC DNA]</scope>
    <source>
        <strain evidence="1">1808015.09</strain>
    </source>
</reference>
<accession>A0A5D2FZ85</accession>
<protein>
    <submittedName>
        <fullName evidence="1">Uncharacterized protein</fullName>
    </submittedName>
</protein>
<name>A0A5D2FZ85_GOSDA</name>
<organism evidence="1 2">
    <name type="scientific">Gossypium darwinii</name>
    <name type="common">Darwin's cotton</name>
    <name type="synonym">Gossypium barbadense var. darwinii</name>
    <dbReference type="NCBI Taxonomy" id="34276"/>
    <lineage>
        <taxon>Eukaryota</taxon>
        <taxon>Viridiplantae</taxon>
        <taxon>Streptophyta</taxon>
        <taxon>Embryophyta</taxon>
        <taxon>Tracheophyta</taxon>
        <taxon>Spermatophyta</taxon>
        <taxon>Magnoliopsida</taxon>
        <taxon>eudicotyledons</taxon>
        <taxon>Gunneridae</taxon>
        <taxon>Pentapetalae</taxon>
        <taxon>rosids</taxon>
        <taxon>malvids</taxon>
        <taxon>Malvales</taxon>
        <taxon>Malvaceae</taxon>
        <taxon>Malvoideae</taxon>
        <taxon>Gossypium</taxon>
    </lineage>
</organism>
<evidence type="ECO:0000313" key="1">
    <source>
        <dbReference type="EMBL" id="TYH10089.1"/>
    </source>
</evidence>
<dbReference type="EMBL" id="CM017694">
    <property type="protein sequence ID" value="TYH10089.1"/>
    <property type="molecule type" value="Genomic_DNA"/>
</dbReference>
<dbReference type="AlphaFoldDB" id="A0A5D2FZ85"/>